<dbReference type="AlphaFoldDB" id="A0A7Y6F642"/>
<evidence type="ECO:0000256" key="5">
    <source>
        <dbReference type="SAM" id="SignalP"/>
    </source>
</evidence>
<dbReference type="InterPro" id="IPR006127">
    <property type="entry name" value="ZnuA-like"/>
</dbReference>
<name>A0A7Y6F642_9ACTN</name>
<dbReference type="Proteomes" id="UP000540128">
    <property type="component" value="Unassembled WGS sequence"/>
</dbReference>
<evidence type="ECO:0000313" key="7">
    <source>
        <dbReference type="Proteomes" id="UP000540128"/>
    </source>
</evidence>
<evidence type="ECO:0000256" key="3">
    <source>
        <dbReference type="ARBA" id="ARBA00022729"/>
    </source>
</evidence>
<dbReference type="GO" id="GO:0046872">
    <property type="term" value="F:metal ion binding"/>
    <property type="evidence" value="ECO:0007669"/>
    <property type="project" value="InterPro"/>
</dbReference>
<keyword evidence="3 5" id="KW-0732">Signal</keyword>
<evidence type="ECO:0000313" key="6">
    <source>
        <dbReference type="EMBL" id="NUV32550.1"/>
    </source>
</evidence>
<dbReference type="SUPFAM" id="SSF53807">
    <property type="entry name" value="Helical backbone' metal receptor"/>
    <property type="match status" value="1"/>
</dbReference>
<dbReference type="InterPro" id="IPR050492">
    <property type="entry name" value="Bact_metal-bind_prot9"/>
</dbReference>
<sequence length="349" mass="37027">MNIRRGRNRSIRIALTASAAALSLGVLSACGGADSGGSADGKLAVTASFYPLEFLVEQIGGDHVDVTTLTGPGVEPHDLDITPRQTGQMSEADVLLYLRGLQPAVDKAVDQAGVKNTVDAADLTTLEAHGSSSGDGHDHGEGDGHDHGEEEGHDHAEEEGHDHAEEEGDGHDHGDSGLDPHVWLDPVKYAEMADGVGAALQKADPDHAADYRKNTEALTGKLKKLDQDYRDGLKNTGTRTFITTHAAFGYLAERYGLDQESIAGVDPESEPSPARMKELQKIATEENVTTVFFETLASDRTAKVLAEDTGLRTGVLDPLEGITEKSKGDDYLEVMEANLAALEKALGAK</sequence>
<dbReference type="GO" id="GO:0030001">
    <property type="term" value="P:metal ion transport"/>
    <property type="evidence" value="ECO:0007669"/>
    <property type="project" value="InterPro"/>
</dbReference>
<organism evidence="6 7">
    <name type="scientific">Streptomyces odorifer</name>
    <dbReference type="NCBI Taxonomy" id="53450"/>
    <lineage>
        <taxon>Bacteria</taxon>
        <taxon>Bacillati</taxon>
        <taxon>Actinomycetota</taxon>
        <taxon>Actinomycetes</taxon>
        <taxon>Kitasatosporales</taxon>
        <taxon>Streptomycetaceae</taxon>
        <taxon>Streptomyces</taxon>
        <taxon>Streptomyces albidoflavus group</taxon>
    </lineage>
</organism>
<keyword evidence="7" id="KW-1185">Reference proteome</keyword>
<keyword evidence="2" id="KW-0813">Transport</keyword>
<proteinExistence type="inferred from homology"/>
<comment type="caution">
    <text evidence="6">The sequence shown here is derived from an EMBL/GenBank/DDBJ whole genome shotgun (WGS) entry which is preliminary data.</text>
</comment>
<gene>
    <name evidence="6" type="ORF">G6W59_30490</name>
</gene>
<dbReference type="PANTHER" id="PTHR42953">
    <property type="entry name" value="HIGH-AFFINITY ZINC UPTAKE SYSTEM PROTEIN ZNUA-RELATED"/>
    <property type="match status" value="1"/>
</dbReference>
<feature type="region of interest" description="Disordered" evidence="4">
    <location>
        <begin position="127"/>
        <end position="182"/>
    </location>
</feature>
<feature type="compositionally biased region" description="Basic and acidic residues" evidence="4">
    <location>
        <begin position="135"/>
        <end position="178"/>
    </location>
</feature>
<feature type="chain" id="PRO_5038733529" evidence="5">
    <location>
        <begin position="29"/>
        <end position="349"/>
    </location>
</feature>
<evidence type="ECO:0000256" key="1">
    <source>
        <dbReference type="ARBA" id="ARBA00011028"/>
    </source>
</evidence>
<dbReference type="EMBL" id="JAANNT010000071">
    <property type="protein sequence ID" value="NUV32550.1"/>
    <property type="molecule type" value="Genomic_DNA"/>
</dbReference>
<protein>
    <submittedName>
        <fullName evidence="6">Zinc ABC transporter substrate-binding protein</fullName>
    </submittedName>
</protein>
<dbReference type="PANTHER" id="PTHR42953:SF3">
    <property type="entry name" value="HIGH-AFFINITY ZINC UPTAKE SYSTEM PROTEIN ZNUA"/>
    <property type="match status" value="1"/>
</dbReference>
<reference evidence="6 7" key="1">
    <citation type="submission" date="2020-03" db="EMBL/GenBank/DDBJ databases">
        <title>Complete genome sequence of sixteen Streptomyces strains facilitates identification of candidate genes involved in plant growth-promotion in grain legumes and cereals.</title>
        <authorList>
            <person name="Gopalakrishnan S."/>
            <person name="Thakur V."/>
            <person name="Saxena R."/>
            <person name="Vadlamudi S."/>
            <person name="Purohit S."/>
            <person name="Kumar V."/>
            <person name="Rathore A."/>
            <person name="Chitikineni A."/>
            <person name="Varshney R.K."/>
        </authorList>
    </citation>
    <scope>NUCLEOTIDE SEQUENCE [LARGE SCALE GENOMIC DNA]</scope>
    <source>
        <strain evidence="6 7">KAI-180</strain>
    </source>
</reference>
<accession>A0A7Y6F642</accession>
<dbReference type="PROSITE" id="PS51257">
    <property type="entry name" value="PROKAR_LIPOPROTEIN"/>
    <property type="match status" value="1"/>
</dbReference>
<evidence type="ECO:0000256" key="2">
    <source>
        <dbReference type="ARBA" id="ARBA00022448"/>
    </source>
</evidence>
<comment type="similarity">
    <text evidence="1">Belongs to the bacterial solute-binding protein 9 family.</text>
</comment>
<feature type="signal peptide" evidence="5">
    <location>
        <begin position="1"/>
        <end position="28"/>
    </location>
</feature>
<dbReference type="Gene3D" id="3.40.50.1980">
    <property type="entry name" value="Nitrogenase molybdenum iron protein domain"/>
    <property type="match status" value="2"/>
</dbReference>
<dbReference type="Pfam" id="PF01297">
    <property type="entry name" value="ZnuA"/>
    <property type="match status" value="1"/>
</dbReference>
<evidence type="ECO:0000256" key="4">
    <source>
        <dbReference type="SAM" id="MobiDB-lite"/>
    </source>
</evidence>
<dbReference type="RefSeq" id="WP_175457633.1">
    <property type="nucleotide sequence ID" value="NZ_JAANNT010000071.1"/>
</dbReference>